<feature type="transmembrane region" description="Helical" evidence="6">
    <location>
        <begin position="402"/>
        <end position="420"/>
    </location>
</feature>
<dbReference type="GO" id="GO:0005886">
    <property type="term" value="C:plasma membrane"/>
    <property type="evidence" value="ECO:0007669"/>
    <property type="project" value="UniProtKB-SubCell"/>
</dbReference>
<evidence type="ECO:0000256" key="1">
    <source>
        <dbReference type="ARBA" id="ARBA00004651"/>
    </source>
</evidence>
<keyword evidence="5 6" id="KW-0472">Membrane</keyword>
<feature type="transmembrane region" description="Helical" evidence="6">
    <location>
        <begin position="339"/>
        <end position="362"/>
    </location>
</feature>
<feature type="transmembrane region" description="Helical" evidence="6">
    <location>
        <begin position="249"/>
        <end position="273"/>
    </location>
</feature>
<dbReference type="PANTHER" id="PTHR43124">
    <property type="entry name" value="PURINE EFFLUX PUMP PBUE"/>
    <property type="match status" value="1"/>
</dbReference>
<keyword evidence="3 6" id="KW-0812">Transmembrane</keyword>
<dbReference type="PANTHER" id="PTHR43124:SF3">
    <property type="entry name" value="CHLORAMPHENICOL EFFLUX PUMP RV0191"/>
    <property type="match status" value="1"/>
</dbReference>
<gene>
    <name evidence="8" type="ORF">SAMN02746041_00081</name>
</gene>
<feature type="transmembrane region" description="Helical" evidence="6">
    <location>
        <begin position="374"/>
        <end position="396"/>
    </location>
</feature>
<dbReference type="AlphaFoldDB" id="A0A1W1WZB1"/>
<evidence type="ECO:0000256" key="2">
    <source>
        <dbReference type="ARBA" id="ARBA00022475"/>
    </source>
</evidence>
<accession>A0A1W1WZB1</accession>
<reference evidence="8 9" key="1">
    <citation type="submission" date="2017-04" db="EMBL/GenBank/DDBJ databases">
        <authorList>
            <person name="Afonso C.L."/>
            <person name="Miller P.J."/>
            <person name="Scott M.A."/>
            <person name="Spackman E."/>
            <person name="Goraichik I."/>
            <person name="Dimitrov K.M."/>
            <person name="Suarez D.L."/>
            <person name="Swayne D.E."/>
        </authorList>
    </citation>
    <scope>NUCLEOTIDE SEQUENCE [LARGE SCALE GENOMIC DNA]</scope>
    <source>
        <strain evidence="8 9">DSM 13146</strain>
    </source>
</reference>
<evidence type="ECO:0000256" key="3">
    <source>
        <dbReference type="ARBA" id="ARBA00022692"/>
    </source>
</evidence>
<dbReference type="EMBL" id="FWXF01000001">
    <property type="protein sequence ID" value="SMC16471.1"/>
    <property type="molecule type" value="Genomic_DNA"/>
</dbReference>
<keyword evidence="4 6" id="KW-1133">Transmembrane helix</keyword>
<dbReference type="InterPro" id="IPR050189">
    <property type="entry name" value="MFS_Efflux_Transporters"/>
</dbReference>
<dbReference type="Gene3D" id="1.20.1250.20">
    <property type="entry name" value="MFS general substrate transporter like domains"/>
    <property type="match status" value="2"/>
</dbReference>
<evidence type="ECO:0000256" key="6">
    <source>
        <dbReference type="SAM" id="Phobius"/>
    </source>
</evidence>
<dbReference type="Pfam" id="PF07690">
    <property type="entry name" value="MFS_1"/>
    <property type="match status" value="1"/>
</dbReference>
<feature type="transmembrane region" description="Helical" evidence="6">
    <location>
        <begin position="285"/>
        <end position="307"/>
    </location>
</feature>
<dbReference type="OrthoDB" id="152712at2"/>
<feature type="domain" description="Major facilitator superfamily (MFS) profile" evidence="7">
    <location>
        <begin position="46"/>
        <end position="424"/>
    </location>
</feature>
<feature type="transmembrane region" description="Helical" evidence="6">
    <location>
        <begin position="170"/>
        <end position="193"/>
    </location>
</feature>
<evidence type="ECO:0000313" key="8">
    <source>
        <dbReference type="EMBL" id="SMC16471.1"/>
    </source>
</evidence>
<keyword evidence="9" id="KW-1185">Reference proteome</keyword>
<dbReference type="InterPro" id="IPR011701">
    <property type="entry name" value="MFS"/>
</dbReference>
<keyword evidence="2" id="KW-1003">Cell membrane</keyword>
<feature type="transmembrane region" description="Helical" evidence="6">
    <location>
        <begin position="199"/>
        <end position="218"/>
    </location>
</feature>
<sequence>MGSGKLLRERLCPFSIRSIGPWFVLRILTISRTRMETVFLGMRGRTWLLLIASRIVLNMSFRVAYPFLPAMARGLGISLEQAGLMMAARSLVGLSGIAFGIFAEKRGYKAGLLLGIAFLLVSCFLVTVSQNYWIVFTGFVVMGLATAVYNPSVQSYVSAHVGYRHRARALGLVESSWSASWFLGIPLSGLLIARWGWDSPYLLLLALAVFLFAATFRLPDAPAGGGPEPASSERSGTGSAAPNVPSRRIWLALAVTFCIFCGNENVMIVYGAWMESRFGLNVQSLGLFSTLLGLSEFCAEISVALLVDRLGKRRGLTLGIVGTAASYLLLTFVTDSLAAALASLMAMAYFFEFSVVSSFPYISQLAPSERGKWLAANYSLLVAGRVLGALVGPALWEHFGSFQPIAILSIVGNLAALGFLSRAPRPAGEPT</sequence>
<dbReference type="InterPro" id="IPR036259">
    <property type="entry name" value="MFS_trans_sf"/>
</dbReference>
<evidence type="ECO:0000256" key="4">
    <source>
        <dbReference type="ARBA" id="ARBA00022989"/>
    </source>
</evidence>
<evidence type="ECO:0000259" key="7">
    <source>
        <dbReference type="PROSITE" id="PS50850"/>
    </source>
</evidence>
<evidence type="ECO:0000256" key="5">
    <source>
        <dbReference type="ARBA" id="ARBA00023136"/>
    </source>
</evidence>
<dbReference type="GO" id="GO:0022857">
    <property type="term" value="F:transmembrane transporter activity"/>
    <property type="evidence" value="ECO:0007669"/>
    <property type="project" value="InterPro"/>
</dbReference>
<feature type="transmembrane region" description="Helical" evidence="6">
    <location>
        <begin position="314"/>
        <end position="333"/>
    </location>
</feature>
<protein>
    <submittedName>
        <fullName evidence="8">Predicted arabinose efflux permease, MFS family</fullName>
    </submittedName>
</protein>
<dbReference type="Proteomes" id="UP000192783">
    <property type="component" value="Unassembled WGS sequence"/>
</dbReference>
<proteinExistence type="predicted"/>
<dbReference type="InterPro" id="IPR020846">
    <property type="entry name" value="MFS_dom"/>
</dbReference>
<feature type="transmembrane region" description="Helical" evidence="6">
    <location>
        <begin position="85"/>
        <end position="103"/>
    </location>
</feature>
<feature type="transmembrane region" description="Helical" evidence="6">
    <location>
        <begin position="110"/>
        <end position="127"/>
    </location>
</feature>
<comment type="subcellular location">
    <subcellularLocation>
        <location evidence="1">Cell membrane</location>
        <topology evidence="1">Multi-pass membrane protein</topology>
    </subcellularLocation>
</comment>
<feature type="transmembrane region" description="Helical" evidence="6">
    <location>
        <begin position="133"/>
        <end position="149"/>
    </location>
</feature>
<evidence type="ECO:0000313" key="9">
    <source>
        <dbReference type="Proteomes" id="UP000192783"/>
    </source>
</evidence>
<dbReference type="PROSITE" id="PS50850">
    <property type="entry name" value="MFS"/>
    <property type="match status" value="1"/>
</dbReference>
<name>A0A1W1WZB1_9BACT</name>
<dbReference type="SUPFAM" id="SSF103473">
    <property type="entry name" value="MFS general substrate transporter"/>
    <property type="match status" value="1"/>
</dbReference>
<feature type="transmembrane region" description="Helical" evidence="6">
    <location>
        <begin position="47"/>
        <end position="65"/>
    </location>
</feature>
<dbReference type="STRING" id="1121390.SAMN02746041_00081"/>
<organism evidence="8 9">
    <name type="scientific">Desulfacinum hydrothermale DSM 13146</name>
    <dbReference type="NCBI Taxonomy" id="1121390"/>
    <lineage>
        <taxon>Bacteria</taxon>
        <taxon>Pseudomonadati</taxon>
        <taxon>Thermodesulfobacteriota</taxon>
        <taxon>Syntrophobacteria</taxon>
        <taxon>Syntrophobacterales</taxon>
        <taxon>Syntrophobacteraceae</taxon>
        <taxon>Desulfacinum</taxon>
    </lineage>
</organism>